<organism evidence="1 2">
    <name type="scientific">Extremus antarcticus</name>
    <dbReference type="NCBI Taxonomy" id="702011"/>
    <lineage>
        <taxon>Eukaryota</taxon>
        <taxon>Fungi</taxon>
        <taxon>Dikarya</taxon>
        <taxon>Ascomycota</taxon>
        <taxon>Pezizomycotina</taxon>
        <taxon>Dothideomycetes</taxon>
        <taxon>Dothideomycetidae</taxon>
        <taxon>Mycosphaerellales</taxon>
        <taxon>Extremaceae</taxon>
        <taxon>Extremus</taxon>
    </lineage>
</organism>
<protein>
    <submittedName>
        <fullName evidence="1">Uncharacterized protein</fullName>
    </submittedName>
</protein>
<sequence length="363" mass="41204">MRTDILCQGLTTLYAGDVPVPAAGYEKSLPQSPHLKHHQMVPTAPPVDTIRYQVDVTIDYTSSISEVYTTLTLLILNARQDLTLLFELSDGHAIGLGRANTGPSPAGSSTWVPDFCQIDWSSIRRSIRVYDTGQYYQADTRTYEPNEQSCQRENRDHKLDHDEKERKLRTWIHQAGPALHLPGVRMAEIDVVQEPNPPDPDLPQKWPAAVTVCSPLGTSLLRSVLRRDSDCNWVDQSPRPVAVERCEIDTDIREEARLLFQSDHLTTWLQHELVWHVSKGTEPGDLVVACGRGWPLILRRRIAGGWGYVGYCEPTVPSHCYSRVPGHNGWRRDFRNGFRGLTPLFQDVCKWAAIEDFEHFEVF</sequence>
<name>A0AAJ0DIL1_9PEZI</name>
<keyword evidence="2" id="KW-1185">Reference proteome</keyword>
<gene>
    <name evidence="1" type="ORF">LTR09_007768</name>
</gene>
<evidence type="ECO:0000313" key="2">
    <source>
        <dbReference type="Proteomes" id="UP001271007"/>
    </source>
</evidence>
<comment type="caution">
    <text evidence="1">The sequence shown here is derived from an EMBL/GenBank/DDBJ whole genome shotgun (WGS) entry which is preliminary data.</text>
</comment>
<dbReference type="AlphaFoldDB" id="A0AAJ0DIL1"/>
<reference evidence="1" key="1">
    <citation type="submission" date="2023-04" db="EMBL/GenBank/DDBJ databases">
        <title>Black Yeasts Isolated from many extreme environments.</title>
        <authorList>
            <person name="Coleine C."/>
            <person name="Stajich J.E."/>
            <person name="Selbmann L."/>
        </authorList>
    </citation>
    <scope>NUCLEOTIDE SEQUENCE</scope>
    <source>
        <strain evidence="1">CCFEE 5312</strain>
    </source>
</reference>
<evidence type="ECO:0000313" key="1">
    <source>
        <dbReference type="EMBL" id="KAK3051019.1"/>
    </source>
</evidence>
<dbReference type="EMBL" id="JAWDJX010000028">
    <property type="protein sequence ID" value="KAK3051019.1"/>
    <property type="molecule type" value="Genomic_DNA"/>
</dbReference>
<accession>A0AAJ0DIL1</accession>
<proteinExistence type="predicted"/>
<dbReference type="Proteomes" id="UP001271007">
    <property type="component" value="Unassembled WGS sequence"/>
</dbReference>